<dbReference type="PANTHER" id="PTHR15208">
    <property type="entry name" value="RECEPTOR-BINDING CANCER ANTIGEN EXPRESSED ON SISO CELLS CANCER ASSOCIATED SURFACE ANTIGEN RCAS1 ESTROGEN RECEPTOR-BINDING FRAGMENT- ASSOCIATED GENE 9 PROTEIN"/>
    <property type="match status" value="1"/>
</dbReference>
<dbReference type="EMBL" id="HBUF01367102">
    <property type="protein sequence ID" value="CAG6724158.1"/>
    <property type="molecule type" value="Transcribed_RNA"/>
</dbReference>
<dbReference type="EMBL" id="HBUF01006723">
    <property type="protein sequence ID" value="CAG6607145.1"/>
    <property type="molecule type" value="Transcribed_RNA"/>
</dbReference>
<feature type="region of interest" description="Disordered" evidence="1">
    <location>
        <begin position="190"/>
        <end position="211"/>
    </location>
</feature>
<dbReference type="InterPro" id="IPR017025">
    <property type="entry name" value="Cancer-assoc_antigen_RCAS1"/>
</dbReference>
<reference evidence="3" key="1">
    <citation type="submission" date="2021-05" db="EMBL/GenBank/DDBJ databases">
        <authorList>
            <person name="Alioto T."/>
            <person name="Alioto T."/>
            <person name="Gomez Garrido J."/>
        </authorList>
    </citation>
    <scope>NUCLEOTIDE SEQUENCE</scope>
</reference>
<evidence type="ECO:0000313" key="3">
    <source>
        <dbReference type="EMBL" id="CAG6724157.1"/>
    </source>
</evidence>
<dbReference type="EMBL" id="HBUF01367103">
    <property type="protein sequence ID" value="CAG6724159.1"/>
    <property type="molecule type" value="Transcribed_RNA"/>
</dbReference>
<dbReference type="AlphaFoldDB" id="A0A8D8Y847"/>
<dbReference type="EMBL" id="HBUF01324808">
    <property type="protein sequence ID" value="CAG6695664.1"/>
    <property type="molecule type" value="Transcribed_RNA"/>
</dbReference>
<feature type="compositionally biased region" description="Basic and acidic residues" evidence="1">
    <location>
        <begin position="190"/>
        <end position="200"/>
    </location>
</feature>
<keyword evidence="2" id="KW-0732">Signal</keyword>
<dbReference type="EMBL" id="HBUF01367101">
    <property type="protein sequence ID" value="CAG6724157.1"/>
    <property type="molecule type" value="Transcribed_RNA"/>
</dbReference>
<evidence type="ECO:0000256" key="1">
    <source>
        <dbReference type="SAM" id="MobiDB-lite"/>
    </source>
</evidence>
<feature type="signal peptide" evidence="2">
    <location>
        <begin position="1"/>
        <end position="24"/>
    </location>
</feature>
<keyword evidence="3" id="KW-0675">Receptor</keyword>
<dbReference type="PANTHER" id="PTHR15208:SF2">
    <property type="entry name" value="RECEPTOR-BINDING CANCER ANTIGEN EXPRESSED ON SISO CELLS"/>
    <property type="match status" value="1"/>
</dbReference>
<sequence length="211" mass="24614">MSLLGWMVNKVKLLILCIINAVRRSFCCFSRRKVVAEPIVLTDVVSTSSYSRPKDDTNWNIDWDVDGNRKPSTVQEHIDYYRETKLKTVQPSEHVEDEDSSLNFFEDMTPKIIPQKKVILQTKSRPSNELSSRLKVSEQTFMPVIQPELTEWDDESDLMTSWEETADCDTGQAIRDKRKADREWRLAEQMRKKQEKEMVKSARQPLATKLS</sequence>
<dbReference type="EMBL" id="HBUF01006721">
    <property type="protein sequence ID" value="CAG6607143.1"/>
    <property type="molecule type" value="Transcribed_RNA"/>
</dbReference>
<dbReference type="EMBL" id="HBUF01534726">
    <property type="protein sequence ID" value="CAG6752903.1"/>
    <property type="molecule type" value="Transcribed_RNA"/>
</dbReference>
<feature type="chain" id="PRO_5036262564" evidence="2">
    <location>
        <begin position="25"/>
        <end position="211"/>
    </location>
</feature>
<dbReference type="EMBL" id="HBUF01534724">
    <property type="protein sequence ID" value="CAG6752901.1"/>
    <property type="molecule type" value="Transcribed_RNA"/>
</dbReference>
<dbReference type="EMBL" id="HBUF01006722">
    <property type="protein sequence ID" value="CAG6607144.1"/>
    <property type="molecule type" value="Transcribed_RNA"/>
</dbReference>
<dbReference type="GO" id="GO:0030141">
    <property type="term" value="C:secretory granule"/>
    <property type="evidence" value="ECO:0007669"/>
    <property type="project" value="TreeGrafter"/>
</dbReference>
<evidence type="ECO:0000256" key="2">
    <source>
        <dbReference type="SAM" id="SignalP"/>
    </source>
</evidence>
<protein>
    <submittedName>
        <fullName evidence="3">Receptor-binding cancer antigen expressed on SiSo cells</fullName>
    </submittedName>
</protein>
<dbReference type="EMBL" id="HBUF01534723">
    <property type="protein sequence ID" value="CAG6752900.1"/>
    <property type="molecule type" value="Transcribed_RNA"/>
</dbReference>
<dbReference type="EMBL" id="HBUF01324807">
    <property type="protein sequence ID" value="CAG6695663.1"/>
    <property type="molecule type" value="Transcribed_RNA"/>
</dbReference>
<name>A0A8D8Y847_9HEMI</name>
<dbReference type="PIRSF" id="PIRSF034247">
    <property type="entry name" value="RCAS1"/>
    <property type="match status" value="1"/>
</dbReference>
<organism evidence="3">
    <name type="scientific">Cacopsylla melanoneura</name>
    <dbReference type="NCBI Taxonomy" id="428564"/>
    <lineage>
        <taxon>Eukaryota</taxon>
        <taxon>Metazoa</taxon>
        <taxon>Ecdysozoa</taxon>
        <taxon>Arthropoda</taxon>
        <taxon>Hexapoda</taxon>
        <taxon>Insecta</taxon>
        <taxon>Pterygota</taxon>
        <taxon>Neoptera</taxon>
        <taxon>Paraneoptera</taxon>
        <taxon>Hemiptera</taxon>
        <taxon>Sternorrhyncha</taxon>
        <taxon>Psylloidea</taxon>
        <taxon>Psyllidae</taxon>
        <taxon>Psyllinae</taxon>
        <taxon>Cacopsylla</taxon>
    </lineage>
</organism>
<accession>A0A8D8Y847</accession>
<dbReference type="EMBL" id="HBUF01534725">
    <property type="protein sequence ID" value="CAG6752902.1"/>
    <property type="molecule type" value="Transcribed_RNA"/>
</dbReference>
<proteinExistence type="predicted"/>